<dbReference type="InterPro" id="IPR003594">
    <property type="entry name" value="HATPase_dom"/>
</dbReference>
<dbReference type="PANTHER" id="PTHR43547">
    <property type="entry name" value="TWO-COMPONENT HISTIDINE KINASE"/>
    <property type="match status" value="1"/>
</dbReference>
<dbReference type="InterPro" id="IPR003661">
    <property type="entry name" value="HisK_dim/P_dom"/>
</dbReference>
<dbReference type="Pfam" id="PF00072">
    <property type="entry name" value="Response_reg"/>
    <property type="match status" value="1"/>
</dbReference>
<dbReference type="PROSITE" id="PS50005">
    <property type="entry name" value="TPR"/>
    <property type="match status" value="2"/>
</dbReference>
<keyword evidence="12" id="KW-0808">Transferase</keyword>
<evidence type="ECO:0000256" key="7">
    <source>
        <dbReference type="PROSITE-ProRule" id="PRU00339"/>
    </source>
</evidence>
<dbReference type="InterPro" id="IPR004358">
    <property type="entry name" value="Sig_transdc_His_kin-like_C"/>
</dbReference>
<comment type="catalytic activity">
    <reaction evidence="1">
        <text>ATP + protein L-histidine = ADP + protein N-phospho-L-histidine.</text>
        <dbReference type="EC" id="2.7.13.3"/>
    </reaction>
</comment>
<dbReference type="PROSITE" id="PS01124">
    <property type="entry name" value="HTH_ARAC_FAMILY_2"/>
    <property type="match status" value="1"/>
</dbReference>
<dbReference type="Pfam" id="PF00512">
    <property type="entry name" value="HisKA"/>
    <property type="match status" value="1"/>
</dbReference>
<dbReference type="Gene3D" id="3.40.50.2300">
    <property type="match status" value="1"/>
</dbReference>
<dbReference type="PANTHER" id="PTHR43547:SF2">
    <property type="entry name" value="HYBRID SIGNAL TRANSDUCTION HISTIDINE KINASE C"/>
    <property type="match status" value="1"/>
</dbReference>
<dbReference type="Gene3D" id="3.30.565.10">
    <property type="entry name" value="Histidine kinase-like ATPase, C-terminal domain"/>
    <property type="match status" value="1"/>
</dbReference>
<dbReference type="SMART" id="SM00448">
    <property type="entry name" value="REC"/>
    <property type="match status" value="1"/>
</dbReference>
<dbReference type="InterPro" id="IPR036097">
    <property type="entry name" value="HisK_dim/P_sf"/>
</dbReference>
<evidence type="ECO:0000259" key="11">
    <source>
        <dbReference type="PROSITE" id="PS50110"/>
    </source>
</evidence>
<dbReference type="InterPro" id="IPR001789">
    <property type="entry name" value="Sig_transdc_resp-reg_receiver"/>
</dbReference>
<keyword evidence="3 6" id="KW-0597">Phosphoprotein</keyword>
<dbReference type="InterPro" id="IPR005467">
    <property type="entry name" value="His_kinase_dom"/>
</dbReference>
<organism evidence="12 13">
    <name type="scientific">Hoylesella buccalis</name>
    <dbReference type="NCBI Taxonomy" id="28127"/>
    <lineage>
        <taxon>Bacteria</taxon>
        <taxon>Pseudomonadati</taxon>
        <taxon>Bacteroidota</taxon>
        <taxon>Bacteroidia</taxon>
        <taxon>Bacteroidales</taxon>
        <taxon>Prevotellaceae</taxon>
        <taxon>Hoylesella</taxon>
    </lineage>
</organism>
<dbReference type="GO" id="GO:0000155">
    <property type="term" value="F:phosphorelay sensor kinase activity"/>
    <property type="evidence" value="ECO:0007669"/>
    <property type="project" value="InterPro"/>
</dbReference>
<evidence type="ECO:0000256" key="2">
    <source>
        <dbReference type="ARBA" id="ARBA00012438"/>
    </source>
</evidence>
<dbReference type="SMART" id="SM00028">
    <property type="entry name" value="TPR"/>
    <property type="match status" value="6"/>
</dbReference>
<evidence type="ECO:0000259" key="10">
    <source>
        <dbReference type="PROSITE" id="PS50109"/>
    </source>
</evidence>
<dbReference type="OrthoDB" id="1116352at2"/>
<dbReference type="SMART" id="SM00387">
    <property type="entry name" value="HATPase_c"/>
    <property type="match status" value="1"/>
</dbReference>
<dbReference type="Gene3D" id="1.10.287.130">
    <property type="match status" value="1"/>
</dbReference>
<evidence type="ECO:0000256" key="5">
    <source>
        <dbReference type="ARBA" id="ARBA00023163"/>
    </source>
</evidence>
<dbReference type="PRINTS" id="PR00344">
    <property type="entry name" value="BCTRLSENSOR"/>
</dbReference>
<feature type="repeat" description="TPR" evidence="7">
    <location>
        <begin position="240"/>
        <end position="273"/>
    </location>
</feature>
<feature type="domain" description="Response regulatory" evidence="11">
    <location>
        <begin position="693"/>
        <end position="808"/>
    </location>
</feature>
<evidence type="ECO:0000256" key="3">
    <source>
        <dbReference type="ARBA" id="ARBA00022553"/>
    </source>
</evidence>
<dbReference type="InterPro" id="IPR011006">
    <property type="entry name" value="CheY-like_superfamily"/>
</dbReference>
<gene>
    <name evidence="12" type="ORF">CJ231_11425</name>
</gene>
<dbReference type="GO" id="GO:0003700">
    <property type="term" value="F:DNA-binding transcription factor activity"/>
    <property type="evidence" value="ECO:0007669"/>
    <property type="project" value="InterPro"/>
</dbReference>
<dbReference type="InterPro" id="IPR036890">
    <property type="entry name" value="HATPase_C_sf"/>
</dbReference>
<keyword evidence="8" id="KW-1133">Transmembrane helix</keyword>
<dbReference type="GO" id="GO:0043565">
    <property type="term" value="F:sequence-specific DNA binding"/>
    <property type="evidence" value="ECO:0007669"/>
    <property type="project" value="InterPro"/>
</dbReference>
<dbReference type="AlphaFoldDB" id="A0A2N6QNE4"/>
<dbReference type="SMART" id="SM00342">
    <property type="entry name" value="HTH_ARAC"/>
    <property type="match status" value="1"/>
</dbReference>
<dbReference type="EC" id="2.7.13.3" evidence="2"/>
<dbReference type="InterPro" id="IPR019734">
    <property type="entry name" value="TPR_rpt"/>
</dbReference>
<evidence type="ECO:0000256" key="6">
    <source>
        <dbReference type="PROSITE-ProRule" id="PRU00169"/>
    </source>
</evidence>
<dbReference type="Gene3D" id="1.25.40.10">
    <property type="entry name" value="Tetratricopeptide repeat domain"/>
    <property type="match status" value="3"/>
</dbReference>
<evidence type="ECO:0000259" key="9">
    <source>
        <dbReference type="PROSITE" id="PS01124"/>
    </source>
</evidence>
<evidence type="ECO:0000256" key="8">
    <source>
        <dbReference type="SAM" id="Phobius"/>
    </source>
</evidence>
<dbReference type="CDD" id="cd00082">
    <property type="entry name" value="HisKA"/>
    <property type="match status" value="1"/>
</dbReference>
<dbReference type="CDD" id="cd17574">
    <property type="entry name" value="REC_OmpR"/>
    <property type="match status" value="1"/>
</dbReference>
<evidence type="ECO:0000313" key="13">
    <source>
        <dbReference type="Proteomes" id="UP000235564"/>
    </source>
</evidence>
<evidence type="ECO:0000256" key="4">
    <source>
        <dbReference type="ARBA" id="ARBA00023015"/>
    </source>
</evidence>
<feature type="transmembrane region" description="Helical" evidence="8">
    <location>
        <begin position="393"/>
        <end position="412"/>
    </location>
</feature>
<dbReference type="InterPro" id="IPR011990">
    <property type="entry name" value="TPR-like_helical_dom_sf"/>
</dbReference>
<dbReference type="Pfam" id="PF13181">
    <property type="entry name" value="TPR_8"/>
    <property type="match status" value="1"/>
</dbReference>
<dbReference type="InterPro" id="IPR018060">
    <property type="entry name" value="HTH_AraC"/>
</dbReference>
<dbReference type="SMART" id="SM00388">
    <property type="entry name" value="HisKA"/>
    <property type="match status" value="1"/>
</dbReference>
<dbReference type="PROSITE" id="PS50110">
    <property type="entry name" value="RESPONSE_REGULATORY"/>
    <property type="match status" value="1"/>
</dbReference>
<dbReference type="Pfam" id="PF02518">
    <property type="entry name" value="HATPase_c"/>
    <property type="match status" value="1"/>
</dbReference>
<protein>
    <recommendedName>
        <fullName evidence="2">histidine kinase</fullName>
        <ecNumber evidence="2">2.7.13.3</ecNumber>
    </recommendedName>
</protein>
<keyword evidence="7" id="KW-0802">TPR repeat</keyword>
<dbReference type="SUPFAM" id="SSF55874">
    <property type="entry name" value="ATPase domain of HSP90 chaperone/DNA topoisomerase II/histidine kinase"/>
    <property type="match status" value="1"/>
</dbReference>
<feature type="modified residue" description="4-aspartylphosphate" evidence="6">
    <location>
        <position position="741"/>
    </location>
</feature>
<keyword evidence="4" id="KW-0805">Transcription regulation</keyword>
<sequence length="946" mass="107821">MRLITIIRVLVSAIWMLLLFHACQKPSPPSPNYTDRQRLMLDTTDNHTKNIDSLKQFVLKFHQSGDREREMAALAELGHSYQSASQYTQAIKTHREQVRIADNLGDDLMKVSGLNDMAVNYRRMGLNYEGLNYHSQAIAIGNEAGKKDRDKHEKFLKCSAIGYNGSGNVYLNIGHYKAADSMLRKALDIETKLGSHLGMNVDYSNLGMVFEKRGMIDSAWVYFRKAYEHSQIAKSSTGMAYCHMHFGRLYQRQQQYDKAITEFQLSMDVIPRGRDLWLWLQPCIAMADVQVTVNNREQAKKYLAVALETAQKIQGKEYFAQIYRIYSNYYKNQGMFDKALDYYVKANEAEGNLIGSTQMFEIETLQSEMAHRQNMERMEKANRELKIARTERLLLGIGILVLLALSLMLWYISRIRLRTNRMQQSFMKIRNRFFTNITHEFRTPLTVILGMAEELQESEKASLEKQQKAGEMIRRQGQALLTLVNQLLDISKVKSEVGEPDWRRGNVVPYIHMLVEGYQQLASKKNIVLLYAPKENEVVMDIVPDYLTKIIYNLVGNAVKYTPANGNISITSQIDMDSLEIMVADSGQGVGPEHLKHLFDPFFQVADDSHNIGTGVGLALVKQLVLAMKGNIKVASAVGKGTVFTIHLPLSHGNSKWNPIEENVNLPVYTPTEESDNELSELQQVEEPDGKTSVLVVEDNSDVARYIIGQIPKSNRVYYASNGEDGLDKAKNLLPDIVITDLMMPGMDGLELCRRLRNTHATATIPVIVITAKTSQEDVEAGLKAGANVYLTKPFSGKELRIRMNWILTERRMLREKFLLSTLEIDEAHPNLPKEDLAFISQFTNAIYDHMQDENFDIEALALKFCMSPRSLRRKVSELTHTSVSTYISKIRIDYAKQLLKRYPDLPVNEVAMRSVFYDQSYFSRVFKQAVGTTPIQFRKNVQITP</sequence>
<feature type="domain" description="Histidine kinase" evidence="10">
    <location>
        <begin position="436"/>
        <end position="652"/>
    </location>
</feature>
<name>A0A2N6QNE4_9BACT</name>
<reference evidence="12 13" key="1">
    <citation type="submission" date="2017-09" db="EMBL/GenBank/DDBJ databases">
        <title>Bacterial strain isolated from the female urinary microbiota.</title>
        <authorList>
            <person name="Thomas-White K."/>
            <person name="Kumar N."/>
            <person name="Forster S."/>
            <person name="Putonti C."/>
            <person name="Lawley T."/>
            <person name="Wolfe A.J."/>
        </authorList>
    </citation>
    <scope>NUCLEOTIDE SEQUENCE [LARGE SCALE GENOMIC DNA]</scope>
    <source>
        <strain evidence="12 13">UMB0536</strain>
    </source>
</reference>
<dbReference type="InterPro" id="IPR009057">
    <property type="entry name" value="Homeodomain-like_sf"/>
</dbReference>
<keyword evidence="5" id="KW-0804">Transcription</keyword>
<evidence type="ECO:0000313" key="12">
    <source>
        <dbReference type="EMBL" id="PMC23054.1"/>
    </source>
</evidence>
<dbReference type="Proteomes" id="UP000235564">
    <property type="component" value="Unassembled WGS sequence"/>
</dbReference>
<dbReference type="SUPFAM" id="SSF47384">
    <property type="entry name" value="Homodimeric domain of signal transducing histidine kinase"/>
    <property type="match status" value="1"/>
</dbReference>
<dbReference type="Pfam" id="PF13176">
    <property type="entry name" value="TPR_7"/>
    <property type="match status" value="1"/>
</dbReference>
<keyword evidence="12" id="KW-0418">Kinase</keyword>
<feature type="domain" description="HTH araC/xylS-type" evidence="9">
    <location>
        <begin position="841"/>
        <end position="941"/>
    </location>
</feature>
<dbReference type="Pfam" id="PF12833">
    <property type="entry name" value="HTH_18"/>
    <property type="match status" value="1"/>
</dbReference>
<dbReference type="SUPFAM" id="SSF52172">
    <property type="entry name" value="CheY-like"/>
    <property type="match status" value="1"/>
</dbReference>
<evidence type="ECO:0000256" key="1">
    <source>
        <dbReference type="ARBA" id="ARBA00000085"/>
    </source>
</evidence>
<dbReference type="Gene3D" id="1.10.10.60">
    <property type="entry name" value="Homeodomain-like"/>
    <property type="match status" value="1"/>
</dbReference>
<dbReference type="EMBL" id="PNGJ01000011">
    <property type="protein sequence ID" value="PMC23054.1"/>
    <property type="molecule type" value="Genomic_DNA"/>
</dbReference>
<keyword evidence="8" id="KW-0472">Membrane</keyword>
<dbReference type="SUPFAM" id="SSF48452">
    <property type="entry name" value="TPR-like"/>
    <property type="match status" value="2"/>
</dbReference>
<proteinExistence type="predicted"/>
<keyword evidence="8" id="KW-0812">Transmembrane</keyword>
<dbReference type="SUPFAM" id="SSF46689">
    <property type="entry name" value="Homeodomain-like"/>
    <property type="match status" value="1"/>
</dbReference>
<dbReference type="PROSITE" id="PS50109">
    <property type="entry name" value="HIS_KIN"/>
    <property type="match status" value="1"/>
</dbReference>
<accession>A0A2N6QNE4</accession>
<comment type="caution">
    <text evidence="12">The sequence shown here is derived from an EMBL/GenBank/DDBJ whole genome shotgun (WGS) entry which is preliminary data.</text>
</comment>
<feature type="repeat" description="TPR" evidence="7">
    <location>
        <begin position="160"/>
        <end position="193"/>
    </location>
</feature>